<dbReference type="AlphaFoldDB" id="A0A4Q2U8R6"/>
<keyword evidence="3" id="KW-1185">Reference proteome</keyword>
<proteinExistence type="predicted"/>
<organism evidence="2 3">
    <name type="scientific">Lichenibacterium minor</name>
    <dbReference type="NCBI Taxonomy" id="2316528"/>
    <lineage>
        <taxon>Bacteria</taxon>
        <taxon>Pseudomonadati</taxon>
        <taxon>Pseudomonadota</taxon>
        <taxon>Alphaproteobacteria</taxon>
        <taxon>Hyphomicrobiales</taxon>
        <taxon>Lichenihabitantaceae</taxon>
        <taxon>Lichenibacterium</taxon>
    </lineage>
</organism>
<dbReference type="InterPro" id="IPR009506">
    <property type="entry name" value="YjiS-like"/>
</dbReference>
<reference evidence="2 3" key="2">
    <citation type="submission" date="2019-02" db="EMBL/GenBank/DDBJ databases">
        <title>'Lichenibacterium ramalinii' gen. nov. sp. nov., 'Lichenibacterium minor' gen. nov. sp. nov.</title>
        <authorList>
            <person name="Pankratov T."/>
        </authorList>
    </citation>
    <scope>NUCLEOTIDE SEQUENCE [LARGE SCALE GENOMIC DNA]</scope>
    <source>
        <strain evidence="2 3">RmlP026</strain>
    </source>
</reference>
<sequence>MNGPAPPWRQGRSGPGGHAMLLMIEKPRPTPAERGFRTLSRAFRAMPAILDWIVMGPFRAAEARHTLDTLAAMSDHELRDIGLDRGDLRDATALPAGRDLGLFLDGRRGWRRARR</sequence>
<feature type="domain" description="YjiS-like" evidence="1">
    <location>
        <begin position="59"/>
        <end position="89"/>
    </location>
</feature>
<reference evidence="2 3" key="1">
    <citation type="submission" date="2018-12" db="EMBL/GenBank/DDBJ databases">
        <authorList>
            <person name="Grouzdev D.S."/>
            <person name="Krutkina M.S."/>
        </authorList>
    </citation>
    <scope>NUCLEOTIDE SEQUENCE [LARGE SCALE GENOMIC DNA]</scope>
    <source>
        <strain evidence="2 3">RmlP026</strain>
    </source>
</reference>
<dbReference type="EMBL" id="QYBB01000008">
    <property type="protein sequence ID" value="RYC32268.1"/>
    <property type="molecule type" value="Genomic_DNA"/>
</dbReference>
<protein>
    <submittedName>
        <fullName evidence="2">DUF1127 domain-containing protein</fullName>
    </submittedName>
</protein>
<name>A0A4Q2U8R6_9HYPH</name>
<dbReference type="Proteomes" id="UP000290759">
    <property type="component" value="Unassembled WGS sequence"/>
</dbReference>
<gene>
    <name evidence="2" type="ORF">D3273_09570</name>
</gene>
<comment type="caution">
    <text evidence="2">The sequence shown here is derived from an EMBL/GenBank/DDBJ whole genome shotgun (WGS) entry which is preliminary data.</text>
</comment>
<evidence type="ECO:0000313" key="2">
    <source>
        <dbReference type="EMBL" id="RYC32268.1"/>
    </source>
</evidence>
<dbReference type="Pfam" id="PF06568">
    <property type="entry name" value="YjiS-like"/>
    <property type="match status" value="1"/>
</dbReference>
<accession>A0A4Q2U8R6</accession>
<evidence type="ECO:0000313" key="3">
    <source>
        <dbReference type="Proteomes" id="UP000290759"/>
    </source>
</evidence>
<evidence type="ECO:0000259" key="1">
    <source>
        <dbReference type="Pfam" id="PF06568"/>
    </source>
</evidence>